<name>A0AAX3N616_9BACL</name>
<dbReference type="Pfam" id="PF01381">
    <property type="entry name" value="HTH_3"/>
    <property type="match status" value="1"/>
</dbReference>
<reference evidence="3 6" key="1">
    <citation type="submission" date="2023-02" db="EMBL/GenBank/DDBJ databases">
        <title>Pathogen: clinical or host-associated sample.</title>
        <authorList>
            <person name="Hergert J."/>
            <person name="Casey R."/>
            <person name="Wagner J."/>
            <person name="Young E.L."/>
            <person name="Oakeson K.F."/>
        </authorList>
    </citation>
    <scope>NUCLEOTIDE SEQUENCE</scope>
    <source>
        <strain evidence="4 6">2022CK-00829</strain>
        <strain evidence="3">2022CK-00830</strain>
    </source>
</reference>
<dbReference type="PANTHER" id="PTHR46797:SF1">
    <property type="entry name" value="METHYLPHOSPHONATE SYNTHASE"/>
    <property type="match status" value="1"/>
</dbReference>
<dbReference type="EMBL" id="CP118108">
    <property type="protein sequence ID" value="WDI04913.1"/>
    <property type="molecule type" value="Genomic_DNA"/>
</dbReference>
<dbReference type="Proteomes" id="UP001220962">
    <property type="component" value="Chromosome"/>
</dbReference>
<evidence type="ECO:0000313" key="5">
    <source>
        <dbReference type="Proteomes" id="UP001220962"/>
    </source>
</evidence>
<dbReference type="RefSeq" id="WP_047910756.1">
    <property type="nucleotide sequence ID" value="NZ_CP118101.1"/>
</dbReference>
<dbReference type="PANTHER" id="PTHR46797">
    <property type="entry name" value="HTH-TYPE TRANSCRIPTIONAL REGULATOR"/>
    <property type="match status" value="1"/>
</dbReference>
<dbReference type="PROSITE" id="PS50943">
    <property type="entry name" value="HTH_CROC1"/>
    <property type="match status" value="1"/>
</dbReference>
<dbReference type="InterPro" id="IPR050807">
    <property type="entry name" value="TransReg_Diox_bact_type"/>
</dbReference>
<dbReference type="SMART" id="SM00530">
    <property type="entry name" value="HTH_XRE"/>
    <property type="match status" value="1"/>
</dbReference>
<organism evidence="3 5">
    <name type="scientific">Paenibacillus urinalis</name>
    <dbReference type="NCBI Taxonomy" id="521520"/>
    <lineage>
        <taxon>Bacteria</taxon>
        <taxon>Bacillati</taxon>
        <taxon>Bacillota</taxon>
        <taxon>Bacilli</taxon>
        <taxon>Bacillales</taxon>
        <taxon>Paenibacillaceae</taxon>
        <taxon>Paenibacillus</taxon>
    </lineage>
</organism>
<evidence type="ECO:0000313" key="6">
    <source>
        <dbReference type="Proteomes" id="UP001221519"/>
    </source>
</evidence>
<protein>
    <submittedName>
        <fullName evidence="3">Helix-turn-helix transcriptional regulator</fullName>
    </submittedName>
</protein>
<keyword evidence="1" id="KW-0238">DNA-binding</keyword>
<dbReference type="Proteomes" id="UP001221519">
    <property type="component" value="Chromosome"/>
</dbReference>
<dbReference type="GO" id="GO:0003700">
    <property type="term" value="F:DNA-binding transcription factor activity"/>
    <property type="evidence" value="ECO:0007669"/>
    <property type="project" value="TreeGrafter"/>
</dbReference>
<accession>A0AAX3N616</accession>
<evidence type="ECO:0000256" key="1">
    <source>
        <dbReference type="ARBA" id="ARBA00023125"/>
    </source>
</evidence>
<dbReference type="EMBL" id="CP118101">
    <property type="protein sequence ID" value="WDH85160.1"/>
    <property type="molecule type" value="Genomic_DNA"/>
</dbReference>
<dbReference type="GO" id="GO:0003677">
    <property type="term" value="F:DNA binding"/>
    <property type="evidence" value="ECO:0007669"/>
    <property type="project" value="UniProtKB-KW"/>
</dbReference>
<dbReference type="InterPro" id="IPR001387">
    <property type="entry name" value="Cro/C1-type_HTH"/>
</dbReference>
<dbReference type="SUPFAM" id="SSF47413">
    <property type="entry name" value="lambda repressor-like DNA-binding domains"/>
    <property type="match status" value="1"/>
</dbReference>
<feature type="domain" description="HTH cro/C1-type" evidence="2">
    <location>
        <begin position="10"/>
        <end position="65"/>
    </location>
</feature>
<dbReference type="CDD" id="cd00093">
    <property type="entry name" value="HTH_XRE"/>
    <property type="match status" value="1"/>
</dbReference>
<gene>
    <name evidence="3" type="ORF">PUW23_16500</name>
    <name evidence="4" type="ORF">PUW25_16325</name>
</gene>
<sequence length="154" mass="17624">MSSDEFGLYLRTLREKNGLTINQLSTASGISNAQISRIENGLRNSPKPSTIKSLAKVLNVDYQEMLYKAGYIEDISNHYETPEWATAKDIRDFKKMLEDDAPIMFDGVPIEGQAKQRVLDVLTGLFWEAKEMNKETYGRTKKLDTNNEEVTKRR</sequence>
<evidence type="ECO:0000313" key="3">
    <source>
        <dbReference type="EMBL" id="WDH85160.1"/>
    </source>
</evidence>
<dbReference type="AlphaFoldDB" id="A0AAX3N616"/>
<evidence type="ECO:0000259" key="2">
    <source>
        <dbReference type="PROSITE" id="PS50943"/>
    </source>
</evidence>
<dbReference type="GO" id="GO:0005829">
    <property type="term" value="C:cytosol"/>
    <property type="evidence" value="ECO:0007669"/>
    <property type="project" value="TreeGrafter"/>
</dbReference>
<keyword evidence="6" id="KW-1185">Reference proteome</keyword>
<evidence type="ECO:0000313" key="4">
    <source>
        <dbReference type="EMBL" id="WDI04913.1"/>
    </source>
</evidence>
<dbReference type="Gene3D" id="1.10.260.40">
    <property type="entry name" value="lambda repressor-like DNA-binding domains"/>
    <property type="match status" value="1"/>
</dbReference>
<dbReference type="InterPro" id="IPR010982">
    <property type="entry name" value="Lambda_DNA-bd_dom_sf"/>
</dbReference>
<proteinExistence type="predicted"/>